<organism evidence="1 2">
    <name type="scientific">Caerostris extrusa</name>
    <name type="common">Bark spider</name>
    <name type="synonym">Caerostris bankana</name>
    <dbReference type="NCBI Taxonomy" id="172846"/>
    <lineage>
        <taxon>Eukaryota</taxon>
        <taxon>Metazoa</taxon>
        <taxon>Ecdysozoa</taxon>
        <taxon>Arthropoda</taxon>
        <taxon>Chelicerata</taxon>
        <taxon>Arachnida</taxon>
        <taxon>Araneae</taxon>
        <taxon>Araneomorphae</taxon>
        <taxon>Entelegynae</taxon>
        <taxon>Araneoidea</taxon>
        <taxon>Araneidae</taxon>
        <taxon>Caerostris</taxon>
    </lineage>
</organism>
<name>A0AAV4SFJ1_CAEEX</name>
<evidence type="ECO:0000313" key="1">
    <source>
        <dbReference type="EMBL" id="GIY32287.1"/>
    </source>
</evidence>
<accession>A0AAV4SFJ1</accession>
<comment type="caution">
    <text evidence="1">The sequence shown here is derived from an EMBL/GenBank/DDBJ whole genome shotgun (WGS) entry which is preliminary data.</text>
</comment>
<sequence length="84" mass="9528">MYRINSTLNDKSIVTLKFSVTEEDETLQVSIISSDSEVESRTFSIKLSILDMNGEAVTCGETEGLELFEYLLERECLLTLTKKK</sequence>
<evidence type="ECO:0000313" key="2">
    <source>
        <dbReference type="Proteomes" id="UP001054945"/>
    </source>
</evidence>
<proteinExistence type="predicted"/>
<protein>
    <submittedName>
        <fullName evidence="1">Uncharacterized protein</fullName>
    </submittedName>
</protein>
<keyword evidence="2" id="KW-1185">Reference proteome</keyword>
<dbReference type="AlphaFoldDB" id="A0AAV4SFJ1"/>
<gene>
    <name evidence="1" type="ORF">CEXT_714361</name>
</gene>
<reference evidence="1 2" key="1">
    <citation type="submission" date="2021-06" db="EMBL/GenBank/DDBJ databases">
        <title>Caerostris extrusa draft genome.</title>
        <authorList>
            <person name="Kono N."/>
            <person name="Arakawa K."/>
        </authorList>
    </citation>
    <scope>NUCLEOTIDE SEQUENCE [LARGE SCALE GENOMIC DNA]</scope>
</reference>
<dbReference type="EMBL" id="BPLR01009485">
    <property type="protein sequence ID" value="GIY32287.1"/>
    <property type="molecule type" value="Genomic_DNA"/>
</dbReference>
<dbReference type="Proteomes" id="UP001054945">
    <property type="component" value="Unassembled WGS sequence"/>
</dbReference>